<dbReference type="OrthoDB" id="581879at2"/>
<dbReference type="InterPro" id="IPR049453">
    <property type="entry name" value="Memb_transporter_dom"/>
</dbReference>
<dbReference type="RefSeq" id="WP_067977331.1">
    <property type="nucleotide sequence ID" value="NZ_CP014163.1"/>
</dbReference>
<evidence type="ECO:0000313" key="6">
    <source>
        <dbReference type="Proteomes" id="UP000062260"/>
    </source>
</evidence>
<dbReference type="Pfam" id="PF13515">
    <property type="entry name" value="FUSC_2"/>
    <property type="match status" value="1"/>
</dbReference>
<keyword evidence="3" id="KW-1133">Transmembrane helix</keyword>
<sequence>MHIMVKEAFHYRKPSEFSNWRLLAAGLCILIVNLTGFFLNNYQINALASLGVFTFLNYQSTDGSRITKRLISVGVMIILAHFLGMVSHFISWTEPLLIALIAFSSRMIYRMLHFDKPGDIFIILVAAVGTTIKTPIAAIPANTLYVTFGVVVSIIIGYLTLRIEGAPRQVLLPTHSLRNRIFADPRMVIDAWFYAVTLFLASYLNSAWGLGAYSWVTVSCSAILQGNTLKHIINRNNQRIIGTCMGLVVAALVVNIPMANLVRIGLIVILYMTTEFFMPRNYAIGIFFVTIQVMFQISLTAPEIGYAILGARFLGIFIGSLLGVISASWQYRLHHFYAQSLVHERTYDKDLEASLDDEAHQQANLPN</sequence>
<dbReference type="STRING" id="128944.AWM75_01085"/>
<keyword evidence="2" id="KW-0812">Transmembrane</keyword>
<proteinExistence type="predicted"/>
<dbReference type="KEGG" id="auh:AWM75_01085"/>
<keyword evidence="6" id="KW-1185">Reference proteome</keyword>
<gene>
    <name evidence="5" type="ORF">AWM75_01085</name>
</gene>
<dbReference type="Proteomes" id="UP000062260">
    <property type="component" value="Chromosome"/>
</dbReference>
<organism evidence="5 6">
    <name type="scientific">Aerococcus urinaehominis</name>
    <dbReference type="NCBI Taxonomy" id="128944"/>
    <lineage>
        <taxon>Bacteria</taxon>
        <taxon>Bacillati</taxon>
        <taxon>Bacillota</taxon>
        <taxon>Bacilli</taxon>
        <taxon>Lactobacillales</taxon>
        <taxon>Aerococcaceae</taxon>
        <taxon>Aerococcus</taxon>
    </lineage>
</organism>
<dbReference type="AlphaFoldDB" id="A0A0X8FJX2"/>
<keyword evidence="4" id="KW-0472">Membrane</keyword>
<evidence type="ECO:0000256" key="4">
    <source>
        <dbReference type="ARBA" id="ARBA00023136"/>
    </source>
</evidence>
<evidence type="ECO:0000256" key="2">
    <source>
        <dbReference type="ARBA" id="ARBA00022692"/>
    </source>
</evidence>
<evidence type="ECO:0000256" key="1">
    <source>
        <dbReference type="ARBA" id="ARBA00004141"/>
    </source>
</evidence>
<evidence type="ECO:0000313" key="5">
    <source>
        <dbReference type="EMBL" id="AMB98672.1"/>
    </source>
</evidence>
<dbReference type="EMBL" id="CP014163">
    <property type="protein sequence ID" value="AMB98672.1"/>
    <property type="molecule type" value="Genomic_DNA"/>
</dbReference>
<name>A0A0X8FJX2_9LACT</name>
<accession>A0A0X8FJX2</accession>
<comment type="subcellular location">
    <subcellularLocation>
        <location evidence="1">Membrane</location>
        <topology evidence="1">Multi-pass membrane protein</topology>
    </subcellularLocation>
</comment>
<reference evidence="5 6" key="1">
    <citation type="journal article" date="2016" name="Genome Announc.">
        <title>Complete Genome Sequences of Aerococcus christensenii CCUG 28831T, Aerococcus sanguinicola CCUG 43001T, Aerococcus urinae CCUG 36881T, Aerococcus urinaeequi CCUG 28094T, Aerococcus urinaehominis CCUG 42038 BT, and Aerococcus viridans CCUG 4311T.</title>
        <authorList>
            <person name="Carkaci D."/>
            <person name="Dargis R."/>
            <person name="Nielsen X.C."/>
            <person name="Skovgaard O."/>
            <person name="Fuursted K."/>
            <person name="Christensen J.J."/>
        </authorList>
    </citation>
    <scope>NUCLEOTIDE SEQUENCE [LARGE SCALE GENOMIC DNA]</scope>
    <source>
        <strain evidence="5 6">CCUG42038B</strain>
    </source>
</reference>
<evidence type="ECO:0000256" key="3">
    <source>
        <dbReference type="ARBA" id="ARBA00022989"/>
    </source>
</evidence>
<reference evidence="6" key="2">
    <citation type="submission" date="2016-01" db="EMBL/GenBank/DDBJ databases">
        <title>Six Aerococcus type strain genome sequencing and assembly using PacBio and Illumina Hiseq.</title>
        <authorList>
            <person name="Carkaci D."/>
            <person name="Dargis R."/>
            <person name="Nielsen X.C."/>
            <person name="Skovgaard O."/>
            <person name="Fuursted K."/>
            <person name="Christensen J.J."/>
        </authorList>
    </citation>
    <scope>NUCLEOTIDE SEQUENCE [LARGE SCALE GENOMIC DNA]</scope>
    <source>
        <strain evidence="6">CCUG42038B</strain>
    </source>
</reference>
<protein>
    <submittedName>
        <fullName evidence="5">Uncharacterized protein</fullName>
    </submittedName>
</protein>
<dbReference type="GO" id="GO:0016020">
    <property type="term" value="C:membrane"/>
    <property type="evidence" value="ECO:0007669"/>
    <property type="project" value="UniProtKB-SubCell"/>
</dbReference>